<organism evidence="6 7">
    <name type="scientific">Pterulicium gracile</name>
    <dbReference type="NCBI Taxonomy" id="1884261"/>
    <lineage>
        <taxon>Eukaryota</taxon>
        <taxon>Fungi</taxon>
        <taxon>Dikarya</taxon>
        <taxon>Basidiomycota</taxon>
        <taxon>Agaricomycotina</taxon>
        <taxon>Agaricomycetes</taxon>
        <taxon>Agaricomycetidae</taxon>
        <taxon>Agaricales</taxon>
        <taxon>Pleurotineae</taxon>
        <taxon>Pterulaceae</taxon>
        <taxon>Pterulicium</taxon>
    </lineage>
</organism>
<dbReference type="Gene3D" id="2.60.40.3960">
    <property type="entry name" value="Velvet domain"/>
    <property type="match status" value="1"/>
</dbReference>
<sequence length="350" mass="38222">MRASSQPSTHSSRRSNHAFTTLRIVHFQVKVGVTRLAVEPRRGHPAVDLRVTLKPTSIHQHRISRTALAAHLGLRFRALSLTRRLGRAFPRQGPYHLEVVQQPLKTAEFRNAFLSRLPLTPPVVVRLTLRDTMGNICPVPELEVPFLVAHASLYSSDGLMPLDVPAQASGRASLTSPRLLYGELVATAELLEDLQGNVGCFFIFSDISVRWRGQFQLGISLMNLAIIHRGFGNGSTIAHTRTGTFEVEVHKYGGRAGQAHKGDITHSSLNNHTSHLLVDTISSEAMSNSRTGSSLTGSNLTAVNLSMATNPSLNLRPYTCNNNLSKAGAGTLDAWRVSLVGTLTFYALIQ</sequence>
<dbReference type="AlphaFoldDB" id="A0A5C3QNL7"/>
<keyword evidence="7" id="KW-1185">Reference proteome</keyword>
<evidence type="ECO:0000313" key="7">
    <source>
        <dbReference type="Proteomes" id="UP000305067"/>
    </source>
</evidence>
<dbReference type="EMBL" id="ML178823">
    <property type="protein sequence ID" value="TFL01889.1"/>
    <property type="molecule type" value="Genomic_DNA"/>
</dbReference>
<comment type="subcellular location">
    <subcellularLocation>
        <location evidence="1">Nucleus</location>
    </subcellularLocation>
</comment>
<evidence type="ECO:0000256" key="4">
    <source>
        <dbReference type="ARBA" id="ARBA00023242"/>
    </source>
</evidence>
<reference evidence="6 7" key="1">
    <citation type="journal article" date="2019" name="Nat. Ecol. Evol.">
        <title>Megaphylogeny resolves global patterns of mushroom evolution.</title>
        <authorList>
            <person name="Varga T."/>
            <person name="Krizsan K."/>
            <person name="Foldi C."/>
            <person name="Dima B."/>
            <person name="Sanchez-Garcia M."/>
            <person name="Sanchez-Ramirez S."/>
            <person name="Szollosi G.J."/>
            <person name="Szarkandi J.G."/>
            <person name="Papp V."/>
            <person name="Albert L."/>
            <person name="Andreopoulos W."/>
            <person name="Angelini C."/>
            <person name="Antonin V."/>
            <person name="Barry K.W."/>
            <person name="Bougher N.L."/>
            <person name="Buchanan P."/>
            <person name="Buyck B."/>
            <person name="Bense V."/>
            <person name="Catcheside P."/>
            <person name="Chovatia M."/>
            <person name="Cooper J."/>
            <person name="Damon W."/>
            <person name="Desjardin D."/>
            <person name="Finy P."/>
            <person name="Geml J."/>
            <person name="Haridas S."/>
            <person name="Hughes K."/>
            <person name="Justo A."/>
            <person name="Karasinski D."/>
            <person name="Kautmanova I."/>
            <person name="Kiss B."/>
            <person name="Kocsube S."/>
            <person name="Kotiranta H."/>
            <person name="LaButti K.M."/>
            <person name="Lechner B.E."/>
            <person name="Liimatainen K."/>
            <person name="Lipzen A."/>
            <person name="Lukacs Z."/>
            <person name="Mihaltcheva S."/>
            <person name="Morgado L.N."/>
            <person name="Niskanen T."/>
            <person name="Noordeloos M.E."/>
            <person name="Ohm R.A."/>
            <person name="Ortiz-Santana B."/>
            <person name="Ovrebo C."/>
            <person name="Racz N."/>
            <person name="Riley R."/>
            <person name="Savchenko A."/>
            <person name="Shiryaev A."/>
            <person name="Soop K."/>
            <person name="Spirin V."/>
            <person name="Szebenyi C."/>
            <person name="Tomsovsky M."/>
            <person name="Tulloss R.E."/>
            <person name="Uehling J."/>
            <person name="Grigoriev I.V."/>
            <person name="Vagvolgyi C."/>
            <person name="Papp T."/>
            <person name="Martin F.M."/>
            <person name="Miettinen O."/>
            <person name="Hibbett D.S."/>
            <person name="Nagy L.G."/>
        </authorList>
    </citation>
    <scope>NUCLEOTIDE SEQUENCE [LARGE SCALE GENOMIC DNA]</scope>
    <source>
        <strain evidence="6 7">CBS 309.79</strain>
    </source>
</reference>
<evidence type="ECO:0000256" key="1">
    <source>
        <dbReference type="ARBA" id="ARBA00004123"/>
    </source>
</evidence>
<dbReference type="OrthoDB" id="3056235at2759"/>
<dbReference type="InterPro" id="IPR037525">
    <property type="entry name" value="Velvet_dom"/>
</dbReference>
<dbReference type="PANTHER" id="PTHR33572:SF15">
    <property type="entry name" value="VELVET DOMAIN-CONTAINING PROTEIN"/>
    <property type="match status" value="1"/>
</dbReference>
<dbReference type="InterPro" id="IPR038491">
    <property type="entry name" value="Velvet_dom_sf"/>
</dbReference>
<evidence type="ECO:0000259" key="5">
    <source>
        <dbReference type="PROSITE" id="PS51821"/>
    </source>
</evidence>
<evidence type="ECO:0000256" key="2">
    <source>
        <dbReference type="ARBA" id="ARBA00023015"/>
    </source>
</evidence>
<dbReference type="PANTHER" id="PTHR33572">
    <property type="entry name" value="SPORE DEVELOPMENT REGULATOR VOSA"/>
    <property type="match status" value="1"/>
</dbReference>
<dbReference type="InterPro" id="IPR021740">
    <property type="entry name" value="Velvet"/>
</dbReference>
<dbReference type="STRING" id="1884261.A0A5C3QNL7"/>
<keyword evidence="2" id="KW-0805">Transcription regulation</keyword>
<dbReference type="Proteomes" id="UP000305067">
    <property type="component" value="Unassembled WGS sequence"/>
</dbReference>
<protein>
    <submittedName>
        <fullName evidence="6">Velvet factor-domain-containing protein</fullName>
    </submittedName>
</protein>
<dbReference type="PROSITE" id="PS51821">
    <property type="entry name" value="VELVET"/>
    <property type="match status" value="1"/>
</dbReference>
<name>A0A5C3QNL7_9AGAR</name>
<evidence type="ECO:0000256" key="3">
    <source>
        <dbReference type="ARBA" id="ARBA00023163"/>
    </source>
</evidence>
<dbReference type="GO" id="GO:0005634">
    <property type="term" value="C:nucleus"/>
    <property type="evidence" value="ECO:0007669"/>
    <property type="project" value="UniProtKB-SubCell"/>
</dbReference>
<dbReference type="Pfam" id="PF11754">
    <property type="entry name" value="Velvet"/>
    <property type="match status" value="2"/>
</dbReference>
<evidence type="ECO:0000313" key="6">
    <source>
        <dbReference type="EMBL" id="TFL01889.1"/>
    </source>
</evidence>
<accession>A0A5C3QNL7</accession>
<keyword evidence="3" id="KW-0804">Transcription</keyword>
<gene>
    <name evidence="6" type="ORF">BDV98DRAFT_582281</name>
</gene>
<proteinExistence type="predicted"/>
<feature type="domain" description="Velvet" evidence="5">
    <location>
        <begin position="90"/>
        <end position="279"/>
    </location>
</feature>
<keyword evidence="4" id="KW-0539">Nucleus</keyword>